<dbReference type="PROSITE" id="PS00101">
    <property type="entry name" value="HEXAPEP_TRANSFERASES"/>
    <property type="match status" value="1"/>
</dbReference>
<dbReference type="CDD" id="cd03349">
    <property type="entry name" value="LbH_XAT"/>
    <property type="match status" value="1"/>
</dbReference>
<dbReference type="AlphaFoldDB" id="A0A4U0ZF06"/>
<protein>
    <submittedName>
        <fullName evidence="5">CatB-related O-acetyltransferase</fullName>
    </submittedName>
</protein>
<organism evidence="5 6">
    <name type="scientific">Alteromonas portus</name>
    <dbReference type="NCBI Taxonomy" id="2565549"/>
    <lineage>
        <taxon>Bacteria</taxon>
        <taxon>Pseudomonadati</taxon>
        <taxon>Pseudomonadota</taxon>
        <taxon>Gammaproteobacteria</taxon>
        <taxon>Alteromonadales</taxon>
        <taxon>Alteromonadaceae</taxon>
        <taxon>Alteromonas/Salinimonas group</taxon>
        <taxon>Alteromonas</taxon>
    </lineage>
</organism>
<accession>A0A4U0ZF06</accession>
<evidence type="ECO:0000256" key="2">
    <source>
        <dbReference type="ARBA" id="ARBA00022679"/>
    </source>
</evidence>
<dbReference type="Gene3D" id="2.160.10.10">
    <property type="entry name" value="Hexapeptide repeat proteins"/>
    <property type="match status" value="1"/>
</dbReference>
<keyword evidence="2 5" id="KW-0808">Transferase</keyword>
<dbReference type="PANTHER" id="PTHR43300:SF11">
    <property type="entry name" value="ACETYLTRANSFERASE RV3034C-RELATED"/>
    <property type="match status" value="1"/>
</dbReference>
<comment type="similarity">
    <text evidence="1">Belongs to the transferase hexapeptide repeat family.</text>
</comment>
<keyword evidence="4" id="KW-0012">Acyltransferase</keyword>
<evidence type="ECO:0000256" key="4">
    <source>
        <dbReference type="ARBA" id="ARBA00023315"/>
    </source>
</evidence>
<gene>
    <name evidence="5" type="ORF">E5672_16965</name>
</gene>
<keyword evidence="6" id="KW-1185">Reference proteome</keyword>
<dbReference type="EMBL" id="SWCO01000010">
    <property type="protein sequence ID" value="TKB01500.1"/>
    <property type="molecule type" value="Genomic_DNA"/>
</dbReference>
<evidence type="ECO:0000313" key="6">
    <source>
        <dbReference type="Proteomes" id="UP000305471"/>
    </source>
</evidence>
<dbReference type="PANTHER" id="PTHR43300">
    <property type="entry name" value="ACETYLTRANSFERASE"/>
    <property type="match status" value="1"/>
</dbReference>
<proteinExistence type="inferred from homology"/>
<evidence type="ECO:0000256" key="3">
    <source>
        <dbReference type="ARBA" id="ARBA00022737"/>
    </source>
</evidence>
<dbReference type="OrthoDB" id="9815592at2"/>
<sequence length="259" mass="29083">MIHRITVSDELLAYLNEHRVYFTPFGNCKVQGRFRPTDQLVFPSNGRIEPYSNYINGSFLFSMGSFSFTRSVFPINTIIGRYCSIGARVSVMGVDHPISRFTTANITYDRHAITNAQFFKDHPEIENFQVNNQEPKNALSATIGNDVWIGEDVTIARGVTIGDGAILASKALVTKDVPPYAIVGGVPAKIIRFRFPQNAIDRLVQLKWWNYEVQSILSASADIPIEEFVEMVENAVERGNAKPYEPKVVDESVLAPFFK</sequence>
<dbReference type="Proteomes" id="UP000305471">
    <property type="component" value="Unassembled WGS sequence"/>
</dbReference>
<dbReference type="InterPro" id="IPR011004">
    <property type="entry name" value="Trimer_LpxA-like_sf"/>
</dbReference>
<dbReference type="InterPro" id="IPR001451">
    <property type="entry name" value="Hexapep"/>
</dbReference>
<dbReference type="SUPFAM" id="SSF51161">
    <property type="entry name" value="Trimeric LpxA-like enzymes"/>
    <property type="match status" value="1"/>
</dbReference>
<dbReference type="InterPro" id="IPR018357">
    <property type="entry name" value="Hexapep_transf_CS"/>
</dbReference>
<comment type="caution">
    <text evidence="5">The sequence shown here is derived from an EMBL/GenBank/DDBJ whole genome shotgun (WGS) entry which is preliminary data.</text>
</comment>
<dbReference type="InterPro" id="IPR050179">
    <property type="entry name" value="Trans_hexapeptide_repeat"/>
</dbReference>
<keyword evidence="3" id="KW-0677">Repeat</keyword>
<dbReference type="GO" id="GO:0016746">
    <property type="term" value="F:acyltransferase activity"/>
    <property type="evidence" value="ECO:0007669"/>
    <property type="project" value="UniProtKB-KW"/>
</dbReference>
<reference evidence="5 6" key="1">
    <citation type="submission" date="2019-04" db="EMBL/GenBank/DDBJ databases">
        <title>Alteromonas portus sp. nov., an alginate lyase-excreting marine bacterium.</title>
        <authorList>
            <person name="Huang H."/>
            <person name="Mo K."/>
            <person name="Bao S."/>
        </authorList>
    </citation>
    <scope>NUCLEOTIDE SEQUENCE [LARGE SCALE GENOMIC DNA]</scope>
    <source>
        <strain evidence="5 6">HB161718</strain>
    </source>
</reference>
<name>A0A4U0ZF06_9ALTE</name>
<evidence type="ECO:0000256" key="1">
    <source>
        <dbReference type="ARBA" id="ARBA00007274"/>
    </source>
</evidence>
<dbReference type="Pfam" id="PF00132">
    <property type="entry name" value="Hexapep"/>
    <property type="match status" value="1"/>
</dbReference>
<evidence type="ECO:0000313" key="5">
    <source>
        <dbReference type="EMBL" id="TKB01500.1"/>
    </source>
</evidence>